<name>A0A1M6NQL8_9CLOT</name>
<dbReference type="Pfam" id="PF14606">
    <property type="entry name" value="Lipase_GDSL_3"/>
    <property type="match status" value="1"/>
</dbReference>
<dbReference type="AlphaFoldDB" id="A0A1M6NQL8"/>
<dbReference type="RefSeq" id="WP_073012258.1">
    <property type="nucleotide sequence ID" value="NZ_FQZO01000012.1"/>
</dbReference>
<gene>
    <name evidence="3" type="ORF">SAMN05444401_0279</name>
</gene>
<organism evidence="3 4">
    <name type="scientific">Clostridium amylolyticum</name>
    <dbReference type="NCBI Taxonomy" id="1121298"/>
    <lineage>
        <taxon>Bacteria</taxon>
        <taxon>Bacillati</taxon>
        <taxon>Bacillota</taxon>
        <taxon>Clostridia</taxon>
        <taxon>Eubacteriales</taxon>
        <taxon>Clostridiaceae</taxon>
        <taxon>Clostridium</taxon>
    </lineage>
</organism>
<evidence type="ECO:0000313" key="3">
    <source>
        <dbReference type="EMBL" id="SHJ97940.1"/>
    </source>
</evidence>
<dbReference type="Pfam" id="PF14607">
    <property type="entry name" value="GxDLY"/>
    <property type="match status" value="1"/>
</dbReference>
<protein>
    <submittedName>
        <fullName evidence="3">Lysophospholipase L1</fullName>
    </submittedName>
</protein>
<feature type="domain" description="SGNH hydrolase-type esterase" evidence="1">
    <location>
        <begin position="181"/>
        <end position="360"/>
    </location>
</feature>
<dbReference type="InterPro" id="IPR013830">
    <property type="entry name" value="SGNH_hydro"/>
</dbReference>
<accession>A0A1M6NQL8</accession>
<dbReference type="Gene3D" id="3.40.50.1110">
    <property type="entry name" value="SGNH hydrolase"/>
    <property type="match status" value="1"/>
</dbReference>
<dbReference type="Gene3D" id="2.60.120.260">
    <property type="entry name" value="Galactose-binding domain-like"/>
    <property type="match status" value="1"/>
</dbReference>
<dbReference type="Proteomes" id="UP000184080">
    <property type="component" value="Unassembled WGS sequence"/>
</dbReference>
<dbReference type="OrthoDB" id="5624617at2"/>
<dbReference type="STRING" id="1121298.SAMN05444401_0279"/>
<dbReference type="InterPro" id="IPR036514">
    <property type="entry name" value="SGNH_hydro_sf"/>
</dbReference>
<keyword evidence="4" id="KW-1185">Reference proteome</keyword>
<evidence type="ECO:0000259" key="1">
    <source>
        <dbReference type="Pfam" id="PF14606"/>
    </source>
</evidence>
<dbReference type="InterPro" id="IPR032740">
    <property type="entry name" value="GxDLY"/>
</dbReference>
<sequence length="363" mass="41713">MSNKGIDAQKLDKNMHIDYIRQEEIKWYSPKESPFKISGFSWFHKDKVYRRLPCSKGLNISMEVDMLANCTSGGQIRFRTQSKKILLKVKLSGIANMVHMPATGQCGFDIYVEKDHKFYYYNTTKYDHTKDEYESVLFEGKGNMWRDILINFPLYQGVEEILIGIESSAKVDSPLEFSSNKKLIFYGTSITQGGCASRPGMSYTNILSRKLNMEVINLGFSGNGKGEPEMAEIISGIENPALLVLDYEPNCVSTQSLKETLPKFINIYRKKHPDIPILVISRPLYALDRFDKELNKERIERFTIQRETVEYFNQKGYNNIYFYSGENLLGEDYEECTVDGIHPTDLGFIKIANALEPIIKKII</sequence>
<proteinExistence type="predicted"/>
<dbReference type="SUPFAM" id="SSF52266">
    <property type="entry name" value="SGNH hydrolase"/>
    <property type="match status" value="1"/>
</dbReference>
<evidence type="ECO:0000259" key="2">
    <source>
        <dbReference type="Pfam" id="PF14607"/>
    </source>
</evidence>
<feature type="domain" description="SGNH hydrolase-type esterase N-terminal" evidence="2">
    <location>
        <begin position="25"/>
        <end position="170"/>
    </location>
</feature>
<dbReference type="EMBL" id="FQZO01000012">
    <property type="protein sequence ID" value="SHJ97940.1"/>
    <property type="molecule type" value="Genomic_DNA"/>
</dbReference>
<reference evidence="3 4" key="1">
    <citation type="submission" date="2016-11" db="EMBL/GenBank/DDBJ databases">
        <authorList>
            <person name="Jaros S."/>
            <person name="Januszkiewicz K."/>
            <person name="Wedrychowicz H."/>
        </authorList>
    </citation>
    <scope>NUCLEOTIDE SEQUENCE [LARGE SCALE GENOMIC DNA]</scope>
    <source>
        <strain evidence="3 4">DSM 21864</strain>
    </source>
</reference>
<evidence type="ECO:0000313" key="4">
    <source>
        <dbReference type="Proteomes" id="UP000184080"/>
    </source>
</evidence>